<dbReference type="Pfam" id="PF24722">
    <property type="entry name" value="DUF7674"/>
    <property type="match status" value="1"/>
</dbReference>
<name>A0A075RAL3_BRELA</name>
<dbReference type="RefSeq" id="WP_003337456.1">
    <property type="nucleotide sequence ID" value="NZ_CP007806.1"/>
</dbReference>
<evidence type="ECO:0000259" key="1">
    <source>
        <dbReference type="Pfam" id="PF24722"/>
    </source>
</evidence>
<dbReference type="HOGENOM" id="CLU_2056895_0_0_9"/>
<dbReference type="eggNOG" id="ENOG503092W">
    <property type="taxonomic scope" value="Bacteria"/>
</dbReference>
<proteinExistence type="predicted"/>
<organism evidence="2 3">
    <name type="scientific">Brevibacillus laterosporus LMG 15441</name>
    <dbReference type="NCBI Taxonomy" id="1042163"/>
    <lineage>
        <taxon>Bacteria</taxon>
        <taxon>Bacillati</taxon>
        <taxon>Bacillota</taxon>
        <taxon>Bacilli</taxon>
        <taxon>Bacillales</taxon>
        <taxon>Paenibacillaceae</taxon>
        <taxon>Brevibacillus</taxon>
    </lineage>
</organism>
<reference evidence="2 3" key="1">
    <citation type="journal article" date="2011" name="J. Bacteriol.">
        <title>Genome sequence of Brevibacillus laterosporus LMG 15441, a pathogen of invertebrates.</title>
        <authorList>
            <person name="Djukic M."/>
            <person name="Poehlein A."/>
            <person name="Thurmer A."/>
            <person name="Daniel R."/>
        </authorList>
    </citation>
    <scope>NUCLEOTIDE SEQUENCE [LARGE SCALE GENOMIC DNA]</scope>
    <source>
        <strain evidence="2 3">LMG 15441</strain>
    </source>
</reference>
<dbReference type="STRING" id="1042163.BRLA_c022640"/>
<dbReference type="Proteomes" id="UP000005850">
    <property type="component" value="Chromosome"/>
</dbReference>
<dbReference type="EMBL" id="CP007806">
    <property type="protein sequence ID" value="AIG26585.1"/>
    <property type="molecule type" value="Genomic_DNA"/>
</dbReference>
<dbReference type="AlphaFoldDB" id="A0A075RAL3"/>
<gene>
    <name evidence="2" type="ORF">BRLA_c022640</name>
</gene>
<protein>
    <recommendedName>
        <fullName evidence="1">DUF7674 domain-containing protein</fullName>
    </recommendedName>
</protein>
<dbReference type="KEGG" id="blr:BRLA_c022640"/>
<sequence>MEYNDLVQTLLVEIPELNPVYEEEIEWLKEDLPHVIFGIVFNPYLIEILNLHDQEKKLKAIFIFLEKMAMSSDEKVKEVLVTTILESLITERNIIVKAKHYMGSVTKKLCEQLEIAYGY</sequence>
<keyword evidence="3" id="KW-1185">Reference proteome</keyword>
<evidence type="ECO:0000313" key="2">
    <source>
        <dbReference type="EMBL" id="AIG26585.1"/>
    </source>
</evidence>
<accession>A0A075RAL3</accession>
<feature type="domain" description="DUF7674" evidence="1">
    <location>
        <begin position="8"/>
        <end position="114"/>
    </location>
</feature>
<dbReference type="InterPro" id="IPR056091">
    <property type="entry name" value="DUF7674"/>
</dbReference>
<evidence type="ECO:0000313" key="3">
    <source>
        <dbReference type="Proteomes" id="UP000005850"/>
    </source>
</evidence>